<evidence type="ECO:0000313" key="2">
    <source>
        <dbReference type="Proteomes" id="UP000315295"/>
    </source>
</evidence>
<organism evidence="1 2">
    <name type="scientific">Malus baccata</name>
    <name type="common">Siberian crab apple</name>
    <name type="synonym">Pyrus baccata</name>
    <dbReference type="NCBI Taxonomy" id="106549"/>
    <lineage>
        <taxon>Eukaryota</taxon>
        <taxon>Viridiplantae</taxon>
        <taxon>Streptophyta</taxon>
        <taxon>Embryophyta</taxon>
        <taxon>Tracheophyta</taxon>
        <taxon>Spermatophyta</taxon>
        <taxon>Magnoliopsida</taxon>
        <taxon>eudicotyledons</taxon>
        <taxon>Gunneridae</taxon>
        <taxon>Pentapetalae</taxon>
        <taxon>rosids</taxon>
        <taxon>fabids</taxon>
        <taxon>Rosales</taxon>
        <taxon>Rosaceae</taxon>
        <taxon>Amygdaloideae</taxon>
        <taxon>Maleae</taxon>
        <taxon>Malus</taxon>
    </lineage>
</organism>
<dbReference type="PANTHER" id="PTHR15944">
    <property type="entry name" value="FARNESYLCYSTEINE LYASE"/>
    <property type="match status" value="1"/>
</dbReference>
<keyword evidence="2" id="KW-1185">Reference proteome</keyword>
<dbReference type="InterPro" id="IPR017046">
    <property type="entry name" value="Prenylcysteine_Oxase1"/>
</dbReference>
<dbReference type="Proteomes" id="UP000315295">
    <property type="component" value="Unassembled WGS sequence"/>
</dbReference>
<dbReference type="PANTHER" id="PTHR15944:SF0">
    <property type="entry name" value="PRENYLCYSTEINE LYASE DOMAIN-CONTAINING PROTEIN"/>
    <property type="match status" value="1"/>
</dbReference>
<sequence length="69" mass="7684">MATVNISTHTFEAGASILHPRNLHSLNYTKLLNLTVKSPSSSSALQIKASLMLFRYGFSLVRMDKFVEV</sequence>
<name>A0A540KM09_MALBA</name>
<evidence type="ECO:0000313" key="1">
    <source>
        <dbReference type="EMBL" id="TQD75253.1"/>
    </source>
</evidence>
<dbReference type="AlphaFoldDB" id="A0A540KM09"/>
<dbReference type="GO" id="GO:0001735">
    <property type="term" value="F:prenylcysteine oxidase activity"/>
    <property type="evidence" value="ECO:0007669"/>
    <property type="project" value="InterPro"/>
</dbReference>
<proteinExistence type="predicted"/>
<dbReference type="STRING" id="106549.A0A540KM09"/>
<gene>
    <name evidence="1" type="ORF">C1H46_039216</name>
</gene>
<dbReference type="GO" id="GO:0030327">
    <property type="term" value="P:prenylated protein catabolic process"/>
    <property type="evidence" value="ECO:0007669"/>
    <property type="project" value="TreeGrafter"/>
</dbReference>
<protein>
    <submittedName>
        <fullName evidence="1">Uncharacterized protein</fullName>
    </submittedName>
</protein>
<comment type="caution">
    <text evidence="1">The sequence shown here is derived from an EMBL/GenBank/DDBJ whole genome shotgun (WGS) entry which is preliminary data.</text>
</comment>
<reference evidence="1 2" key="1">
    <citation type="journal article" date="2019" name="G3 (Bethesda)">
        <title>Sequencing of a Wild Apple (Malus baccata) Genome Unravels the Differences Between Cultivated and Wild Apple Species Regarding Disease Resistance and Cold Tolerance.</title>
        <authorList>
            <person name="Chen X."/>
        </authorList>
    </citation>
    <scope>NUCLEOTIDE SEQUENCE [LARGE SCALE GENOMIC DNA]</scope>
    <source>
        <strain evidence="2">cv. Shandingzi</strain>
        <tissue evidence="1">Leaves</tissue>
    </source>
</reference>
<dbReference type="EMBL" id="VIEB01001116">
    <property type="protein sequence ID" value="TQD75253.1"/>
    <property type="molecule type" value="Genomic_DNA"/>
</dbReference>
<accession>A0A540KM09</accession>